<accession>A0A2P5B7L1</accession>
<name>A0A2P5B7L1_PARAD</name>
<gene>
    <name evidence="1" type="ORF">PanWU01x14_264340</name>
</gene>
<keyword evidence="2" id="KW-1185">Reference proteome</keyword>
<comment type="caution">
    <text evidence="1">The sequence shown here is derived from an EMBL/GenBank/DDBJ whole genome shotgun (WGS) entry which is preliminary data.</text>
</comment>
<evidence type="ECO:0000313" key="2">
    <source>
        <dbReference type="Proteomes" id="UP000237105"/>
    </source>
</evidence>
<dbReference type="Pfam" id="PF14223">
    <property type="entry name" value="Retrotran_gag_2"/>
    <property type="match status" value="1"/>
</dbReference>
<dbReference type="AlphaFoldDB" id="A0A2P5B7L1"/>
<protein>
    <submittedName>
        <fullName evidence="1">Uncharacterized protein</fullName>
    </submittedName>
</protein>
<dbReference type="OrthoDB" id="1192122at2759"/>
<dbReference type="PANTHER" id="PTHR47592:SF27">
    <property type="entry name" value="OS08G0421700 PROTEIN"/>
    <property type="match status" value="1"/>
</dbReference>
<dbReference type="Proteomes" id="UP000237105">
    <property type="component" value="Unassembled WGS sequence"/>
</dbReference>
<organism evidence="1 2">
    <name type="scientific">Parasponia andersonii</name>
    <name type="common">Sponia andersonii</name>
    <dbReference type="NCBI Taxonomy" id="3476"/>
    <lineage>
        <taxon>Eukaryota</taxon>
        <taxon>Viridiplantae</taxon>
        <taxon>Streptophyta</taxon>
        <taxon>Embryophyta</taxon>
        <taxon>Tracheophyta</taxon>
        <taxon>Spermatophyta</taxon>
        <taxon>Magnoliopsida</taxon>
        <taxon>eudicotyledons</taxon>
        <taxon>Gunneridae</taxon>
        <taxon>Pentapetalae</taxon>
        <taxon>rosids</taxon>
        <taxon>fabids</taxon>
        <taxon>Rosales</taxon>
        <taxon>Cannabaceae</taxon>
        <taxon>Parasponia</taxon>
    </lineage>
</organism>
<reference evidence="2" key="1">
    <citation type="submission" date="2016-06" db="EMBL/GenBank/DDBJ databases">
        <title>Parallel loss of symbiosis genes in relatives of nitrogen-fixing non-legume Parasponia.</title>
        <authorList>
            <person name="Van Velzen R."/>
            <person name="Holmer R."/>
            <person name="Bu F."/>
            <person name="Rutten L."/>
            <person name="Van Zeijl A."/>
            <person name="Liu W."/>
            <person name="Santuari L."/>
            <person name="Cao Q."/>
            <person name="Sharma T."/>
            <person name="Shen D."/>
            <person name="Roswanjaya Y."/>
            <person name="Wardhani T."/>
            <person name="Kalhor M.S."/>
            <person name="Jansen J."/>
            <person name="Van den Hoogen J."/>
            <person name="Gungor B."/>
            <person name="Hartog M."/>
            <person name="Hontelez J."/>
            <person name="Verver J."/>
            <person name="Yang W.-C."/>
            <person name="Schijlen E."/>
            <person name="Repin R."/>
            <person name="Schilthuizen M."/>
            <person name="Schranz E."/>
            <person name="Heidstra R."/>
            <person name="Miyata K."/>
            <person name="Fedorova E."/>
            <person name="Kohlen W."/>
            <person name="Bisseling T."/>
            <person name="Smit S."/>
            <person name="Geurts R."/>
        </authorList>
    </citation>
    <scope>NUCLEOTIDE SEQUENCE [LARGE SCALE GENOMIC DNA]</scope>
    <source>
        <strain evidence="2">cv. WU1-14</strain>
    </source>
</reference>
<sequence>MLFYLTTLNLARFLTEEAPKVREDKQDFQVLVAEDTWKQSDYLCQNYVMNGLIDSLYNVYRNKKTTKELWESLDHKYTTEDAGSKKFVVGRFLGYKMVDSKTVISQAQELQLILHEILAEGMTLCEPF</sequence>
<dbReference type="PANTHER" id="PTHR47592">
    <property type="entry name" value="PBF68 PROTEIN"/>
    <property type="match status" value="1"/>
</dbReference>
<proteinExistence type="predicted"/>
<evidence type="ECO:0000313" key="1">
    <source>
        <dbReference type="EMBL" id="PON44745.1"/>
    </source>
</evidence>
<dbReference type="EMBL" id="JXTB01000344">
    <property type="protein sequence ID" value="PON44745.1"/>
    <property type="molecule type" value="Genomic_DNA"/>
</dbReference>